<accession>A0A1E5C3V1</accession>
<protein>
    <recommendedName>
        <fullName evidence="3">RES domain-containing protein</fullName>
    </recommendedName>
</protein>
<comment type="caution">
    <text evidence="1">The sequence shown here is derived from an EMBL/GenBank/DDBJ whole genome shotgun (WGS) entry which is preliminary data.</text>
</comment>
<sequence length="316" mass="36235">MQRVSVANPHEGESMSFDKCQTERTDRDLIMIDELKASIKNFEAAKNTFSSDGLYLSLLDIVLFESIKTEIGNFRTGTFPMSQRIYPKGAKFTRIRKLDFIDHNFTYGDFWEPPKKYINEGRLNKKSEQLLYMTEGELMSPMKEVGIKISDKFIIMFYEARCDITLTEIGWNIIESNSHSEIGLLIKNFIDRIFSRKGSDAYLLSELVAKKINTSKAHGWCYPSIARDSGINVCLNVENKNYIELFGVQCCEMLENGKFITKAVCDVSDKESIVSITDPEQVKIAIEAMFNKFTETIDSAHLENYDTTVKYQLIEV</sequence>
<name>A0A1E5C3V1_9GAMM</name>
<gene>
    <name evidence="1" type="ORF">A1OK_11965</name>
</gene>
<evidence type="ECO:0000313" key="1">
    <source>
        <dbReference type="EMBL" id="OEE60193.1"/>
    </source>
</evidence>
<evidence type="ECO:0008006" key="3">
    <source>
        <dbReference type="Google" id="ProtNLM"/>
    </source>
</evidence>
<organism evidence="1 2">
    <name type="scientific">Enterovibrio norvegicus FF-454</name>
    <dbReference type="NCBI Taxonomy" id="1185651"/>
    <lineage>
        <taxon>Bacteria</taxon>
        <taxon>Pseudomonadati</taxon>
        <taxon>Pseudomonadota</taxon>
        <taxon>Gammaproteobacteria</taxon>
        <taxon>Vibrionales</taxon>
        <taxon>Vibrionaceae</taxon>
        <taxon>Enterovibrio</taxon>
    </lineage>
</organism>
<dbReference type="Proteomes" id="UP000095039">
    <property type="component" value="Unassembled WGS sequence"/>
</dbReference>
<dbReference type="RefSeq" id="WP_016961820.1">
    <property type="nucleotide sequence ID" value="NZ_AJWN02000068.1"/>
</dbReference>
<keyword evidence="2" id="KW-1185">Reference proteome</keyword>
<evidence type="ECO:0000313" key="2">
    <source>
        <dbReference type="Proteomes" id="UP000095039"/>
    </source>
</evidence>
<dbReference type="EMBL" id="AJWN02000068">
    <property type="protein sequence ID" value="OEE60193.1"/>
    <property type="molecule type" value="Genomic_DNA"/>
</dbReference>
<dbReference type="AlphaFoldDB" id="A0A1E5C3V1"/>
<proteinExistence type="predicted"/>
<reference evidence="1 2" key="1">
    <citation type="journal article" date="2012" name="Science">
        <title>Ecological populations of bacteria act as socially cohesive units of antibiotic production and resistance.</title>
        <authorList>
            <person name="Cordero O.X."/>
            <person name="Wildschutte H."/>
            <person name="Kirkup B."/>
            <person name="Proehl S."/>
            <person name="Ngo L."/>
            <person name="Hussain F."/>
            <person name="Le Roux F."/>
            <person name="Mincer T."/>
            <person name="Polz M.F."/>
        </authorList>
    </citation>
    <scope>NUCLEOTIDE SEQUENCE [LARGE SCALE GENOMIC DNA]</scope>
    <source>
        <strain evidence="1 2">FF-454</strain>
    </source>
</reference>